<sequence length="455" mass="50601">MVTRSKVGIFKPKALSVEAVDYEPRIVEEALADSAWRLAKNPDGTIARRKARLVAKGCSQVLGCDFKETFSPVVKPATIRTILSVIVSRGWQIRQVDVNNVFLNGDLTDEVFMQQPPGYVQFGPNGEQFVCRLTKAQYGLRPAPRAWFDKLKKFLVSTGFVMSKSDASLFIRVTTESILYVLVYVDDIIVIGSVAASIASFIHLLDKEFFLKDMGDLHYFLGIEVTRSSSGSLHLCQRKYIKDLLDKSNLANAKNVYTPMVSSSALSKDEGDRLADPTEYRSLAGALQYVGLTRPDIAYAVNRGLDFGDCHYTIGYCIYFGDTPVSWCSKKQQIVSRSTTKGKYRSLAAATSDVTWLVSLLMELQISSADLPNIWCNNSGVVAVATNPVLHSKFKHVELDLFFVREKVAQGSLAVGEVLACDQVADIFTKPLSVSLFTRFRHLLWVLPIEKLGDY</sequence>
<dbReference type="OrthoDB" id="1426677at2759"/>
<dbReference type="InterPro" id="IPR043502">
    <property type="entry name" value="DNA/RNA_pol_sf"/>
</dbReference>
<accession>A0A5B6VI98</accession>
<feature type="domain" description="Reverse transcriptase Ty1/copia-type" evidence="1">
    <location>
        <begin position="41"/>
        <end position="261"/>
    </location>
</feature>
<dbReference type="PANTHER" id="PTHR11439">
    <property type="entry name" value="GAG-POL-RELATED RETROTRANSPOSON"/>
    <property type="match status" value="1"/>
</dbReference>
<proteinExistence type="predicted"/>
<name>A0A5B6VI98_9ROSI</name>
<dbReference type="SUPFAM" id="SSF56672">
    <property type="entry name" value="DNA/RNA polymerases"/>
    <property type="match status" value="1"/>
</dbReference>
<dbReference type="CDD" id="cd09272">
    <property type="entry name" value="RNase_HI_RT_Ty1"/>
    <property type="match status" value="1"/>
</dbReference>
<comment type="caution">
    <text evidence="2">The sequence shown here is derived from an EMBL/GenBank/DDBJ whole genome shotgun (WGS) entry which is preliminary data.</text>
</comment>
<dbReference type="AlphaFoldDB" id="A0A5B6VI98"/>
<reference evidence="3" key="1">
    <citation type="journal article" date="2019" name="Plant Biotechnol. J.">
        <title>Genome sequencing of the Australian wild diploid species Gossypium australe highlights disease resistance and delayed gland morphogenesis.</title>
        <authorList>
            <person name="Cai Y."/>
            <person name="Cai X."/>
            <person name="Wang Q."/>
            <person name="Wang P."/>
            <person name="Zhang Y."/>
            <person name="Cai C."/>
            <person name="Xu Y."/>
            <person name="Wang K."/>
            <person name="Zhou Z."/>
            <person name="Wang C."/>
            <person name="Geng S."/>
            <person name="Li B."/>
            <person name="Dong Q."/>
            <person name="Hou Y."/>
            <person name="Wang H."/>
            <person name="Ai P."/>
            <person name="Liu Z."/>
            <person name="Yi F."/>
            <person name="Sun M."/>
            <person name="An G."/>
            <person name="Cheng J."/>
            <person name="Zhang Y."/>
            <person name="Shi Q."/>
            <person name="Xie Y."/>
            <person name="Shi X."/>
            <person name="Chang Y."/>
            <person name="Huang F."/>
            <person name="Chen Y."/>
            <person name="Hong S."/>
            <person name="Mi L."/>
            <person name="Sun Q."/>
            <person name="Zhang L."/>
            <person name="Zhou B."/>
            <person name="Peng R."/>
            <person name="Zhang X."/>
            <person name="Liu F."/>
        </authorList>
    </citation>
    <scope>NUCLEOTIDE SEQUENCE [LARGE SCALE GENOMIC DNA]</scope>
    <source>
        <strain evidence="3">cv. PA1801</strain>
    </source>
</reference>
<dbReference type="InterPro" id="IPR013103">
    <property type="entry name" value="RVT_2"/>
</dbReference>
<dbReference type="EMBL" id="SMMG02000006">
    <property type="protein sequence ID" value="KAA3468783.1"/>
    <property type="molecule type" value="Genomic_DNA"/>
</dbReference>
<dbReference type="PANTHER" id="PTHR11439:SF467">
    <property type="entry name" value="INTEGRASE CATALYTIC DOMAIN-CONTAINING PROTEIN"/>
    <property type="match status" value="1"/>
</dbReference>
<protein>
    <submittedName>
        <fullName evidence="2">Retrovirus-related Pol polyprotein from transposon TNT 1-94</fullName>
    </submittedName>
</protein>
<evidence type="ECO:0000313" key="2">
    <source>
        <dbReference type="EMBL" id="KAA3468783.1"/>
    </source>
</evidence>
<evidence type="ECO:0000313" key="3">
    <source>
        <dbReference type="Proteomes" id="UP000325315"/>
    </source>
</evidence>
<evidence type="ECO:0000259" key="1">
    <source>
        <dbReference type="Pfam" id="PF07727"/>
    </source>
</evidence>
<keyword evidence="3" id="KW-1185">Reference proteome</keyword>
<dbReference type="Proteomes" id="UP000325315">
    <property type="component" value="Unassembled WGS sequence"/>
</dbReference>
<organism evidence="2 3">
    <name type="scientific">Gossypium australe</name>
    <dbReference type="NCBI Taxonomy" id="47621"/>
    <lineage>
        <taxon>Eukaryota</taxon>
        <taxon>Viridiplantae</taxon>
        <taxon>Streptophyta</taxon>
        <taxon>Embryophyta</taxon>
        <taxon>Tracheophyta</taxon>
        <taxon>Spermatophyta</taxon>
        <taxon>Magnoliopsida</taxon>
        <taxon>eudicotyledons</taxon>
        <taxon>Gunneridae</taxon>
        <taxon>Pentapetalae</taxon>
        <taxon>rosids</taxon>
        <taxon>malvids</taxon>
        <taxon>Malvales</taxon>
        <taxon>Malvaceae</taxon>
        <taxon>Malvoideae</taxon>
        <taxon>Gossypium</taxon>
    </lineage>
</organism>
<gene>
    <name evidence="2" type="ORF">EPI10_014641</name>
</gene>
<dbReference type="Pfam" id="PF07727">
    <property type="entry name" value="RVT_2"/>
    <property type="match status" value="1"/>
</dbReference>